<dbReference type="InterPro" id="IPR037066">
    <property type="entry name" value="Plug_dom_sf"/>
</dbReference>
<evidence type="ECO:0000259" key="14">
    <source>
        <dbReference type="Pfam" id="PF07715"/>
    </source>
</evidence>
<comment type="similarity">
    <text evidence="10 11">Belongs to the TonB-dependent receptor family.</text>
</comment>
<accession>A0ABT6N112</accession>
<keyword evidence="6 11" id="KW-0798">TonB box</keyword>
<feature type="domain" description="TonB-dependent receptor plug" evidence="14">
    <location>
        <begin position="54"/>
        <end position="162"/>
    </location>
</feature>
<keyword evidence="7 10" id="KW-0472">Membrane</keyword>
<dbReference type="InterPro" id="IPR039426">
    <property type="entry name" value="TonB-dep_rcpt-like"/>
</dbReference>
<gene>
    <name evidence="15" type="ORF">QGN17_09655</name>
</gene>
<evidence type="ECO:0000256" key="9">
    <source>
        <dbReference type="ARBA" id="ARBA00023237"/>
    </source>
</evidence>
<dbReference type="InterPro" id="IPR036942">
    <property type="entry name" value="Beta-barrel_TonB_sf"/>
</dbReference>
<evidence type="ECO:0000256" key="8">
    <source>
        <dbReference type="ARBA" id="ARBA00023170"/>
    </source>
</evidence>
<evidence type="ECO:0000256" key="12">
    <source>
        <dbReference type="SAM" id="SignalP"/>
    </source>
</evidence>
<dbReference type="RefSeq" id="WP_281044265.1">
    <property type="nucleotide sequence ID" value="NZ_JARYGZ010000001.1"/>
</dbReference>
<feature type="domain" description="TonB-dependent receptor-like beta-barrel" evidence="13">
    <location>
        <begin position="311"/>
        <end position="803"/>
    </location>
</feature>
<evidence type="ECO:0000256" key="11">
    <source>
        <dbReference type="RuleBase" id="RU003357"/>
    </source>
</evidence>
<reference evidence="15" key="1">
    <citation type="submission" date="2023-04" db="EMBL/GenBank/DDBJ databases">
        <title>Sphingomonas sp. MAHUQ-71 isolated from rice field.</title>
        <authorList>
            <person name="Huq M.A."/>
        </authorList>
    </citation>
    <scope>NUCLEOTIDE SEQUENCE</scope>
    <source>
        <strain evidence="15">MAHUQ-71</strain>
    </source>
</reference>
<dbReference type="InterPro" id="IPR012910">
    <property type="entry name" value="Plug_dom"/>
</dbReference>
<dbReference type="InterPro" id="IPR000531">
    <property type="entry name" value="Beta-barrel_TonB"/>
</dbReference>
<dbReference type="PROSITE" id="PS52016">
    <property type="entry name" value="TONB_DEPENDENT_REC_3"/>
    <property type="match status" value="1"/>
</dbReference>
<organism evidence="15 16">
    <name type="scientific">Sphingomonas oryzagri</name>
    <dbReference type="NCBI Taxonomy" id="3042314"/>
    <lineage>
        <taxon>Bacteria</taxon>
        <taxon>Pseudomonadati</taxon>
        <taxon>Pseudomonadota</taxon>
        <taxon>Alphaproteobacteria</taxon>
        <taxon>Sphingomonadales</taxon>
        <taxon>Sphingomonadaceae</taxon>
        <taxon>Sphingomonas</taxon>
    </lineage>
</organism>
<evidence type="ECO:0000256" key="7">
    <source>
        <dbReference type="ARBA" id="ARBA00023136"/>
    </source>
</evidence>
<sequence length="840" mass="90646">MTMSKIIARASVSALALTAIAPAFAQSTGQQLFDQPEIVVTGAHNTNGVGGVRVENTSKARAVLTQEFIKRQIPGQSIDDIINYMPGVSFQNNDPYGSSGGTLTIHGFDASRISQTWDGVPLNDSGNYALYSNQQLDMELISEVNVSLGSTDIDSPTAAASGSTVNYVTRNPTEDFHVRLEGSMGQYDYMRLFGVVDTGTFTPFGTRAFIAASRSSYNNPYFRQSSTDKLQLNGKVYQPIGSNGDFVSVGANFNRNINRNFSSVPLRVDGVDDGSRVVGSGSGNRFPVTKDEREYTIAPCITPAGVNGAIDTNVCGTPAYDLSYNPSKTGNVRINSKFTLADNLVLTVDPSWQFVSANGGNGAVKGYEGVTPPGSKTVPAGLTGYIGGSPYFGGVDLNGDGDTLDAVELYAPSQTRTNRFGLIANLQWNITPTQTVRVNYSWDHARHRQTGEVAALQANGITTNPFPYHDPLLDANGLPIEKRNRLSYAILNQVAGQYRGEFLDSKLVVNAGVRAPFFTRNLDQRCVTEAGGKGYIDCFNDAADQDAFLAANTTATPPQKRTLHYNKVLPAAGFTYNFTPQISAFGDYSKGLQVPGTDNLYNSFSFAADSDAAHPKAETTDNFNLGLRFRSSKIQAQLSGWYTNFKNRLASSYDPVEDITVYRNLGTVHKYGIDGSISYQPIQQISLYAFGSYLKSKILDNVEATATTVYNTAGKRESGSPTYTFGARAQGNFGPVTLGIQAKRTGPRYVNDQNIPIYNTTHTAILYGAKTPAYTLVDLDARVSLKGIGLNDGTYLQLNVTNLFDKLYVGGFSGNTSETSVPYAYIGSPRAISGTVNFAF</sequence>
<keyword evidence="3 10" id="KW-1134">Transmembrane beta strand</keyword>
<protein>
    <submittedName>
        <fullName evidence="15">TonB-dependent receptor</fullName>
    </submittedName>
</protein>
<evidence type="ECO:0000256" key="1">
    <source>
        <dbReference type="ARBA" id="ARBA00004571"/>
    </source>
</evidence>
<dbReference type="Gene3D" id="2.170.130.10">
    <property type="entry name" value="TonB-dependent receptor, plug domain"/>
    <property type="match status" value="1"/>
</dbReference>
<evidence type="ECO:0000256" key="2">
    <source>
        <dbReference type="ARBA" id="ARBA00022448"/>
    </source>
</evidence>
<evidence type="ECO:0000256" key="5">
    <source>
        <dbReference type="ARBA" id="ARBA00022729"/>
    </source>
</evidence>
<comment type="subcellular location">
    <subcellularLocation>
        <location evidence="1 10">Cell outer membrane</location>
        <topology evidence="1 10">Multi-pass membrane protein</topology>
    </subcellularLocation>
</comment>
<dbReference type="PANTHER" id="PTHR30069">
    <property type="entry name" value="TONB-DEPENDENT OUTER MEMBRANE RECEPTOR"/>
    <property type="match status" value="1"/>
</dbReference>
<dbReference type="PANTHER" id="PTHR30069:SF29">
    <property type="entry name" value="HEMOGLOBIN AND HEMOGLOBIN-HAPTOGLOBIN-BINDING PROTEIN 1-RELATED"/>
    <property type="match status" value="1"/>
</dbReference>
<proteinExistence type="inferred from homology"/>
<feature type="signal peptide" evidence="12">
    <location>
        <begin position="1"/>
        <end position="25"/>
    </location>
</feature>
<keyword evidence="5 12" id="KW-0732">Signal</keyword>
<feature type="chain" id="PRO_5045604637" evidence="12">
    <location>
        <begin position="26"/>
        <end position="840"/>
    </location>
</feature>
<evidence type="ECO:0000256" key="10">
    <source>
        <dbReference type="PROSITE-ProRule" id="PRU01360"/>
    </source>
</evidence>
<evidence type="ECO:0000313" key="16">
    <source>
        <dbReference type="Proteomes" id="UP001160625"/>
    </source>
</evidence>
<dbReference type="Pfam" id="PF00593">
    <property type="entry name" value="TonB_dep_Rec_b-barrel"/>
    <property type="match status" value="1"/>
</dbReference>
<dbReference type="Gene3D" id="2.40.170.20">
    <property type="entry name" value="TonB-dependent receptor, beta-barrel domain"/>
    <property type="match status" value="1"/>
</dbReference>
<evidence type="ECO:0000313" key="15">
    <source>
        <dbReference type="EMBL" id="MDH7638993.1"/>
    </source>
</evidence>
<name>A0ABT6N112_9SPHN</name>
<dbReference type="SUPFAM" id="SSF56935">
    <property type="entry name" value="Porins"/>
    <property type="match status" value="1"/>
</dbReference>
<evidence type="ECO:0000256" key="4">
    <source>
        <dbReference type="ARBA" id="ARBA00022692"/>
    </source>
</evidence>
<keyword evidence="2 10" id="KW-0813">Transport</keyword>
<keyword evidence="4 10" id="KW-0812">Transmembrane</keyword>
<dbReference type="Proteomes" id="UP001160625">
    <property type="component" value="Unassembled WGS sequence"/>
</dbReference>
<comment type="caution">
    <text evidence="15">The sequence shown here is derived from an EMBL/GenBank/DDBJ whole genome shotgun (WGS) entry which is preliminary data.</text>
</comment>
<evidence type="ECO:0000256" key="6">
    <source>
        <dbReference type="ARBA" id="ARBA00023077"/>
    </source>
</evidence>
<dbReference type="Pfam" id="PF07715">
    <property type="entry name" value="Plug"/>
    <property type="match status" value="1"/>
</dbReference>
<keyword evidence="16" id="KW-1185">Reference proteome</keyword>
<keyword evidence="8 15" id="KW-0675">Receptor</keyword>
<evidence type="ECO:0000256" key="3">
    <source>
        <dbReference type="ARBA" id="ARBA00022452"/>
    </source>
</evidence>
<evidence type="ECO:0000259" key="13">
    <source>
        <dbReference type="Pfam" id="PF00593"/>
    </source>
</evidence>
<keyword evidence="9 10" id="KW-0998">Cell outer membrane</keyword>
<dbReference type="EMBL" id="JARYGZ010000001">
    <property type="protein sequence ID" value="MDH7638993.1"/>
    <property type="molecule type" value="Genomic_DNA"/>
</dbReference>